<keyword evidence="2" id="KW-0963">Cytoplasm</keyword>
<dbReference type="PANTHER" id="PTHR19336:SF9">
    <property type="entry name" value="SPINDLE POLE BODY PROTEIN PPC89"/>
    <property type="match status" value="1"/>
</dbReference>
<dbReference type="InterPro" id="IPR024957">
    <property type="entry name" value="Cep57_MT-bd_dom"/>
</dbReference>
<dbReference type="PANTHER" id="PTHR19336">
    <property type="entry name" value="UNCHARACTERIZED DUF1167"/>
    <property type="match status" value="1"/>
</dbReference>
<evidence type="ECO:0008006" key="10">
    <source>
        <dbReference type="Google" id="ProtNLM"/>
    </source>
</evidence>
<feature type="coiled-coil region" evidence="4">
    <location>
        <begin position="417"/>
        <end position="507"/>
    </location>
</feature>
<evidence type="ECO:0000256" key="4">
    <source>
        <dbReference type="SAM" id="Coils"/>
    </source>
</evidence>
<feature type="region of interest" description="Disordered" evidence="5">
    <location>
        <begin position="1"/>
        <end position="262"/>
    </location>
</feature>
<sequence>MQSSPPYSEGKARAIRELSQSLIHNHSQRSISSLRSAQSESNPTKRSGFGDTTDDFFNSPDVLMSTQHNIDDETNTLPRYPRIRSTAKKATAWRMPQSEPNPDTSMVNKEFGDFDHSISDEELESIEQARGDQRSNRGTPSKISSRGFDSLYDITPPTNRSRKSYAPEKGSLRRDAQIRRASRNDAMDNGASPRPNSVHNSPAPSSKQDRKRTSLAQLHAKLSEDESTFMYERPATTTFQHSTSTRWGNPRSRQSSLQIDENVDASHHMTATPRSRPMTAQNPTAQSFILPDLPNLTELVSGVFEDGTPVFSKTAPVRTQYGAPGKGGRQPSHIPVDSVPIPKDEKAIFAALQLLQDKVAQMEHERAEQEKKIEEQELEIVELKTTAQAQAQARGRDSALGSTDGEGSSRASWKVEKTRLDATVQTLRTKLDRTERKIAVVEIEKKRLSAERDNMASQLGVAFQTCEELKADKQALHAENDALREQIDMLRAEGEQLRDELDHEQVQRREETIDLRRQLEQTDNETQRHNITLQAELQHAHAQQDEQTQQLARKEAELRKARQEAAEYAKLQADHDALLAQLANLKTKREADLRRWSEHETSLKKKVERRDETIRLFQDTTQEQNNEAMRAENQRLREELAQETAEHEQDNRLWVEKEEELNRKIAKRTSAARQTLDMTREILSLREANGQTTNSHRATTMDRENAFDAAIQRKPSYRREETTRSRIKTRVQEESRTSRANASFQSSHIEESPRKSYGNIGKMSARNAISGETNRSASAPLTRNQHVEEVVSEAESTTDISLAPRGTPNEKRSGFVQKLSTATFQPLADPEYTELSFISGAAVAELRRQLEEERAAVRGHAASAPFERTACESKNRPEKAMRDNTVRSDRVTRNDTSRSAISEKSIRQSSLPRKSSMKDTTKTNLTQFEEDMTSGNVSVDEPTNGATQTNQSITDASMLSNTSRRRRSAPTEMTSAFIIPDLTLGIRKQSTKLDIAQKLNAKQHDNKDCTVCRREGADTPANSDPLRVPKLVPVSSRTTDDADATLRPARSPKEALALVVKELRDERVHLHAELAVVRAMLESHDPSLGRRKRATLESDIADLLAKIKVKDDQIYNLYDVLEGQQDDDITEQFVEGVTEEIRQQDEEVEKEVETRRKEKRVTIQSFHEDDEGEEEELPWEGFESTGDITGQVGKIGVY</sequence>
<dbReference type="Pfam" id="PF14197">
    <property type="entry name" value="Cep57_CLD_2"/>
    <property type="match status" value="1"/>
</dbReference>
<keyword evidence="4" id="KW-0175">Coiled coil</keyword>
<dbReference type="InterPro" id="IPR025925">
    <property type="entry name" value="PPC89_CLD"/>
</dbReference>
<feature type="compositionally biased region" description="Basic and acidic residues" evidence="5">
    <location>
        <begin position="110"/>
        <end position="119"/>
    </location>
</feature>
<keyword evidence="3" id="KW-0206">Cytoskeleton</keyword>
<feature type="region of interest" description="Disordered" evidence="5">
    <location>
        <begin position="933"/>
        <end position="970"/>
    </location>
</feature>
<dbReference type="AlphaFoldDB" id="A0AAN6LZ23"/>
<accession>A0AAN6LZ23</accession>
<comment type="subcellular location">
    <subcellularLocation>
        <location evidence="1">Cytoplasm</location>
        <location evidence="1">Cytoskeleton</location>
        <location evidence="1">Microtubule organizing center</location>
    </subcellularLocation>
</comment>
<organism evidence="8 9">
    <name type="scientific">Pseudopithomyces chartarum</name>
    <dbReference type="NCBI Taxonomy" id="1892770"/>
    <lineage>
        <taxon>Eukaryota</taxon>
        <taxon>Fungi</taxon>
        <taxon>Dikarya</taxon>
        <taxon>Ascomycota</taxon>
        <taxon>Pezizomycotina</taxon>
        <taxon>Dothideomycetes</taxon>
        <taxon>Pleosporomycetidae</taxon>
        <taxon>Pleosporales</taxon>
        <taxon>Massarineae</taxon>
        <taxon>Didymosphaeriaceae</taxon>
        <taxon>Pseudopithomyces</taxon>
    </lineage>
</organism>
<feature type="coiled-coil region" evidence="4">
    <location>
        <begin position="537"/>
        <end position="588"/>
    </location>
</feature>
<reference evidence="8 9" key="1">
    <citation type="submission" date="2021-02" db="EMBL/GenBank/DDBJ databases">
        <title>Genome assembly of Pseudopithomyces chartarum.</title>
        <authorList>
            <person name="Jauregui R."/>
            <person name="Singh J."/>
            <person name="Voisey C."/>
        </authorList>
    </citation>
    <scope>NUCLEOTIDE SEQUENCE [LARGE SCALE GENOMIC DNA]</scope>
    <source>
        <strain evidence="8 9">AGR01</strain>
    </source>
</reference>
<feature type="compositionally biased region" description="Polar residues" evidence="5">
    <location>
        <begin position="944"/>
        <end position="962"/>
    </location>
</feature>
<feature type="compositionally biased region" description="Polar residues" evidence="5">
    <location>
        <begin position="772"/>
        <end position="784"/>
    </location>
</feature>
<feature type="region of interest" description="Disordered" evidence="5">
    <location>
        <begin position="1159"/>
        <end position="1188"/>
    </location>
</feature>
<feature type="coiled-coil region" evidence="4">
    <location>
        <begin position="614"/>
        <end position="653"/>
    </location>
</feature>
<keyword evidence="9" id="KW-1185">Reference proteome</keyword>
<evidence type="ECO:0000256" key="1">
    <source>
        <dbReference type="ARBA" id="ARBA00004267"/>
    </source>
</evidence>
<evidence type="ECO:0000259" key="7">
    <source>
        <dbReference type="Pfam" id="PF14197"/>
    </source>
</evidence>
<proteinExistence type="predicted"/>
<evidence type="ECO:0000256" key="3">
    <source>
        <dbReference type="ARBA" id="ARBA00023212"/>
    </source>
</evidence>
<feature type="region of interest" description="Disordered" evidence="5">
    <location>
        <begin position="867"/>
        <end position="920"/>
    </location>
</feature>
<feature type="compositionally biased region" description="Polar residues" evidence="5">
    <location>
        <begin position="235"/>
        <end position="259"/>
    </location>
</feature>
<feature type="compositionally biased region" description="Acidic residues" evidence="5">
    <location>
        <begin position="1168"/>
        <end position="1178"/>
    </location>
</feature>
<evidence type="ECO:0000256" key="5">
    <source>
        <dbReference type="SAM" id="MobiDB-lite"/>
    </source>
</evidence>
<feature type="compositionally biased region" description="Basic and acidic residues" evidence="5">
    <location>
        <begin position="717"/>
        <end position="737"/>
    </location>
</feature>
<dbReference type="GO" id="GO:0008017">
    <property type="term" value="F:microtubule binding"/>
    <property type="evidence" value="ECO:0007669"/>
    <property type="project" value="InterPro"/>
</dbReference>
<feature type="domain" description="Cep57 centrosome microtubule-binding" evidence="6">
    <location>
        <begin position="1044"/>
        <end position="1120"/>
    </location>
</feature>
<feature type="compositionally biased region" description="Basic and acidic residues" evidence="5">
    <location>
        <begin position="170"/>
        <end position="186"/>
    </location>
</feature>
<gene>
    <name evidence="8" type="ORF">GRF29_44g1735598</name>
</gene>
<feature type="region of interest" description="Disordered" evidence="5">
    <location>
        <begin position="704"/>
        <end position="760"/>
    </location>
</feature>
<feature type="compositionally biased region" description="Polar residues" evidence="5">
    <location>
        <begin position="18"/>
        <end position="45"/>
    </location>
</feature>
<dbReference type="Pfam" id="PF06657">
    <property type="entry name" value="Cep57_MT_bd"/>
    <property type="match status" value="1"/>
</dbReference>
<name>A0AAN6LZ23_9PLEO</name>
<dbReference type="Proteomes" id="UP001280581">
    <property type="component" value="Unassembled WGS sequence"/>
</dbReference>
<feature type="compositionally biased region" description="Polar residues" evidence="5">
    <location>
        <begin position="897"/>
        <end position="913"/>
    </location>
</feature>
<comment type="caution">
    <text evidence="8">The sequence shown here is derived from an EMBL/GenBank/DDBJ whole genome shotgun (WGS) entry which is preliminary data.</text>
</comment>
<feature type="compositionally biased region" description="Polar residues" evidence="5">
    <location>
        <begin position="738"/>
        <end position="747"/>
    </location>
</feature>
<evidence type="ECO:0000259" key="6">
    <source>
        <dbReference type="Pfam" id="PF06657"/>
    </source>
</evidence>
<dbReference type="GO" id="GO:0005815">
    <property type="term" value="C:microtubule organizing center"/>
    <property type="evidence" value="ECO:0007669"/>
    <property type="project" value="UniProtKB-SubCell"/>
</dbReference>
<dbReference type="EMBL" id="WVTA01000005">
    <property type="protein sequence ID" value="KAK3210137.1"/>
    <property type="molecule type" value="Genomic_DNA"/>
</dbReference>
<protein>
    <recommendedName>
        <fullName evidence="10">Cep57 centrosome microtubule-binding domain-containing protein</fullName>
    </recommendedName>
</protein>
<feature type="domain" description="PPC89 centrosome localisation" evidence="7">
    <location>
        <begin position="420"/>
        <end position="486"/>
    </location>
</feature>
<evidence type="ECO:0000256" key="2">
    <source>
        <dbReference type="ARBA" id="ARBA00022490"/>
    </source>
</evidence>
<evidence type="ECO:0000313" key="8">
    <source>
        <dbReference type="EMBL" id="KAK3210137.1"/>
    </source>
</evidence>
<feature type="compositionally biased region" description="Polar residues" evidence="5">
    <location>
        <begin position="98"/>
        <end position="107"/>
    </location>
</feature>
<evidence type="ECO:0000313" key="9">
    <source>
        <dbReference type="Proteomes" id="UP001280581"/>
    </source>
</evidence>
<feature type="compositionally biased region" description="Polar residues" evidence="5">
    <location>
        <begin position="194"/>
        <end position="206"/>
    </location>
</feature>
<dbReference type="InterPro" id="IPR051756">
    <property type="entry name" value="Centrosomal_MT-associated"/>
</dbReference>
<feature type="region of interest" description="Disordered" evidence="5">
    <location>
        <begin position="772"/>
        <end position="813"/>
    </location>
</feature>
<feature type="region of interest" description="Disordered" evidence="5">
    <location>
        <begin position="388"/>
        <end position="414"/>
    </location>
</feature>
<feature type="compositionally biased region" description="Basic and acidic residues" evidence="5">
    <location>
        <begin position="869"/>
        <end position="896"/>
    </location>
</feature>